<dbReference type="AlphaFoldDB" id="A0A183G8T2"/>
<accession>A0A183G8T2</accession>
<proteinExistence type="predicted"/>
<keyword evidence="2" id="KW-1185">Reference proteome</keyword>
<evidence type="ECO:0000313" key="3">
    <source>
        <dbReference type="WBParaSite" id="HPBE_0001830901-mRNA-1"/>
    </source>
</evidence>
<dbReference type="OrthoDB" id="5511455at2759"/>
<reference evidence="1 2" key="1">
    <citation type="submission" date="2018-11" db="EMBL/GenBank/DDBJ databases">
        <authorList>
            <consortium name="Pathogen Informatics"/>
        </authorList>
    </citation>
    <scope>NUCLEOTIDE SEQUENCE [LARGE SCALE GENOMIC DNA]</scope>
</reference>
<dbReference type="WBParaSite" id="HPBE_0001830901-mRNA-1">
    <property type="protein sequence ID" value="HPBE_0001830901-mRNA-1"/>
    <property type="gene ID" value="HPBE_0001830901"/>
</dbReference>
<dbReference type="PANTHER" id="PTHR35373:SF4">
    <property type="entry name" value="PEPTIDASE_M16_M DOMAIN-CONTAINING PROTEIN"/>
    <property type="match status" value="1"/>
</dbReference>
<reference evidence="3" key="2">
    <citation type="submission" date="2019-09" db="UniProtKB">
        <authorList>
            <consortium name="WormBaseParasite"/>
        </authorList>
    </citation>
    <scope>IDENTIFICATION</scope>
</reference>
<accession>A0A3P8AKM4</accession>
<dbReference type="Proteomes" id="UP000050761">
    <property type="component" value="Unassembled WGS sequence"/>
</dbReference>
<protein>
    <submittedName>
        <fullName evidence="3">DDE_Tnp_1_7 domain-containing protein</fullName>
    </submittedName>
</protein>
<dbReference type="EMBL" id="UZAH01030603">
    <property type="protein sequence ID" value="VDP11101.1"/>
    <property type="molecule type" value="Genomic_DNA"/>
</dbReference>
<gene>
    <name evidence="1" type="ORF">HPBE_LOCUS18308</name>
</gene>
<dbReference type="PANTHER" id="PTHR35373">
    <property type="entry name" value="PROTEIN CBG16894"/>
    <property type="match status" value="1"/>
</dbReference>
<organism evidence="2 3">
    <name type="scientific">Heligmosomoides polygyrus</name>
    <name type="common">Parasitic roundworm</name>
    <dbReference type="NCBI Taxonomy" id="6339"/>
    <lineage>
        <taxon>Eukaryota</taxon>
        <taxon>Metazoa</taxon>
        <taxon>Ecdysozoa</taxon>
        <taxon>Nematoda</taxon>
        <taxon>Chromadorea</taxon>
        <taxon>Rhabditida</taxon>
        <taxon>Rhabditina</taxon>
        <taxon>Rhabditomorpha</taxon>
        <taxon>Strongyloidea</taxon>
        <taxon>Heligmosomidae</taxon>
        <taxon>Heligmosomoides</taxon>
    </lineage>
</organism>
<evidence type="ECO:0000313" key="2">
    <source>
        <dbReference type="Proteomes" id="UP000050761"/>
    </source>
</evidence>
<sequence>MSLLYEDEFVSVNECALNIKNFHFPSKKTKHVPIQAITVLWFEEQDSGKCAAKVWGKSQATIYWALDVKRYFRCIPGVARDTFNVVLDVGQKVRPGFSVANCESFMEAMRSVLDYHVIIVDNINL</sequence>
<evidence type="ECO:0000313" key="1">
    <source>
        <dbReference type="EMBL" id="VDP11101.1"/>
    </source>
</evidence>
<name>A0A183G8T2_HELPZ</name>